<proteinExistence type="predicted"/>
<dbReference type="Gene3D" id="1.10.533.10">
    <property type="entry name" value="Death Domain, Fas"/>
    <property type="match status" value="1"/>
</dbReference>
<evidence type="ECO:0000256" key="1">
    <source>
        <dbReference type="SAM" id="Coils"/>
    </source>
</evidence>
<feature type="region of interest" description="Disordered" evidence="2">
    <location>
        <begin position="486"/>
        <end position="523"/>
    </location>
</feature>
<feature type="region of interest" description="Disordered" evidence="2">
    <location>
        <begin position="124"/>
        <end position="144"/>
    </location>
</feature>
<name>A0ABN8P5Z3_9CNID</name>
<protein>
    <recommendedName>
        <fullName evidence="3">Death domain-containing protein</fullName>
    </recommendedName>
</protein>
<dbReference type="Pfam" id="PF00531">
    <property type="entry name" value="Death"/>
    <property type="match status" value="1"/>
</dbReference>
<gene>
    <name evidence="4" type="ORF">PLOB_00037005</name>
</gene>
<dbReference type="SUPFAM" id="SSF47986">
    <property type="entry name" value="DEATH domain"/>
    <property type="match status" value="1"/>
</dbReference>
<evidence type="ECO:0000313" key="4">
    <source>
        <dbReference type="EMBL" id="CAH3133702.1"/>
    </source>
</evidence>
<dbReference type="CDD" id="cd01670">
    <property type="entry name" value="Death"/>
    <property type="match status" value="1"/>
</dbReference>
<dbReference type="InterPro" id="IPR011029">
    <property type="entry name" value="DEATH-like_dom_sf"/>
</dbReference>
<dbReference type="SMART" id="SM00005">
    <property type="entry name" value="DEATH"/>
    <property type="match status" value="1"/>
</dbReference>
<organism evidence="4 5">
    <name type="scientific">Porites lobata</name>
    <dbReference type="NCBI Taxonomy" id="104759"/>
    <lineage>
        <taxon>Eukaryota</taxon>
        <taxon>Metazoa</taxon>
        <taxon>Cnidaria</taxon>
        <taxon>Anthozoa</taxon>
        <taxon>Hexacorallia</taxon>
        <taxon>Scleractinia</taxon>
        <taxon>Fungiina</taxon>
        <taxon>Poritidae</taxon>
        <taxon>Porites</taxon>
    </lineage>
</organism>
<comment type="caution">
    <text evidence="4">The sequence shown here is derived from an EMBL/GenBank/DDBJ whole genome shotgun (WGS) entry which is preliminary data.</text>
</comment>
<dbReference type="InterPro" id="IPR016729">
    <property type="entry name" value="FADD"/>
</dbReference>
<evidence type="ECO:0000256" key="2">
    <source>
        <dbReference type="SAM" id="MobiDB-lite"/>
    </source>
</evidence>
<accession>A0ABN8P5Z3</accession>
<keyword evidence="1" id="KW-0175">Coiled coil</keyword>
<dbReference type="PROSITE" id="PS50017">
    <property type="entry name" value="DEATH_DOMAIN"/>
    <property type="match status" value="1"/>
</dbReference>
<feature type="coiled-coil region" evidence="1">
    <location>
        <begin position="317"/>
        <end position="351"/>
    </location>
</feature>
<dbReference type="EMBL" id="CALNXK010000053">
    <property type="protein sequence ID" value="CAH3133702.1"/>
    <property type="molecule type" value="Genomic_DNA"/>
</dbReference>
<reference evidence="4 5" key="1">
    <citation type="submission" date="2022-05" db="EMBL/GenBank/DDBJ databases">
        <authorList>
            <consortium name="Genoscope - CEA"/>
            <person name="William W."/>
        </authorList>
    </citation>
    <scope>NUCLEOTIDE SEQUENCE [LARGE SCALE GENOMIC DNA]</scope>
</reference>
<evidence type="ECO:0000259" key="3">
    <source>
        <dbReference type="PROSITE" id="PS50017"/>
    </source>
</evidence>
<keyword evidence="5" id="KW-1185">Reference proteome</keyword>
<sequence length="561" mass="63392">MSSSQEAGFDVLDEVFENFGPVHVDVDAFIDSEFDRALGGEEEIFCSIPLVKAEDDSKLVFEREDKSRIAVEAAFQNSFEFTYGSNTQVELDGAVSSSPQEETKRSELICSRCREIIDKDDFEGRYPSNKTTTTRDRCTGETTTDPRNVMVTELQLCDVSDDVGTCWREVGPKLHISSSKIHNLDEEYKSNRDKANVLLNLWKQQEGCNATVGQLADVLESIGRKSIAEKLLGECNDLLPRCETVSDGEVISLMVKCHLEAEMDGKLMLCEDTHGNKFIIKAINNSERHWNSEEIQKNKDFLETVSEAAKGMGKSVEQRRQESLKRISSEVQELRQQLKRVKLDCSDAESCAGTCDPIKVTVPSKKDLNDGKMSAQDVIHLLNSCEEQHTFFQDFYNALIQMIGEVPCLGEDNFLCIKQLYEFTRELKGQENKILVPKIDMLHHLKEHLDKPQVAQVEELEKWSRAQKEQVQGVEKLLSSLLHQGKNQKMLKRRSEPLIGAKQPSGFSRRRAKTDASKSSHKWQSLIELPGSDKKPNISGPVCVHKMHCLDTDKKLKSVKS</sequence>
<feature type="domain" description="Death" evidence="3">
    <location>
        <begin position="152"/>
        <end position="235"/>
    </location>
</feature>
<dbReference type="InterPro" id="IPR000488">
    <property type="entry name" value="Death_dom"/>
</dbReference>
<dbReference type="PANTHER" id="PTHR15077">
    <property type="entry name" value="FAS-ASSOCIATING DEATH DOMAIN-CONTAINING PROTEIN FADD"/>
    <property type="match status" value="1"/>
</dbReference>
<dbReference type="Proteomes" id="UP001159405">
    <property type="component" value="Unassembled WGS sequence"/>
</dbReference>
<evidence type="ECO:0000313" key="5">
    <source>
        <dbReference type="Proteomes" id="UP001159405"/>
    </source>
</evidence>